<dbReference type="EMBL" id="FLUN01000001">
    <property type="protein sequence ID" value="SBW06114.1"/>
    <property type="molecule type" value="Genomic_DNA"/>
</dbReference>
<evidence type="ECO:0000256" key="3">
    <source>
        <dbReference type="PROSITE-ProRule" id="PRU01248"/>
    </source>
</evidence>
<dbReference type="Gene3D" id="1.10.150.130">
    <property type="match status" value="1"/>
</dbReference>
<dbReference type="GO" id="GO:0015074">
    <property type="term" value="P:DNA integration"/>
    <property type="evidence" value="ECO:0007669"/>
    <property type="project" value="InterPro"/>
</dbReference>
<feature type="domain" description="Core-binding (CB)" evidence="4">
    <location>
        <begin position="7"/>
        <end position="89"/>
    </location>
</feature>
<proteinExistence type="predicted"/>
<dbReference type="GO" id="GO:0006310">
    <property type="term" value="P:DNA recombination"/>
    <property type="evidence" value="ECO:0007669"/>
    <property type="project" value="UniProtKB-KW"/>
</dbReference>
<accession>A0A212K308</accession>
<dbReference type="GO" id="GO:0003677">
    <property type="term" value="F:DNA binding"/>
    <property type="evidence" value="ECO:0007669"/>
    <property type="project" value="UniProtKB-UniRule"/>
</dbReference>
<dbReference type="Gene3D" id="1.10.443.10">
    <property type="entry name" value="Intergrase catalytic core"/>
    <property type="match status" value="1"/>
</dbReference>
<dbReference type="InterPro" id="IPR044068">
    <property type="entry name" value="CB"/>
</dbReference>
<reference evidence="5" key="1">
    <citation type="submission" date="2016-04" db="EMBL/GenBank/DDBJ databases">
        <authorList>
            <person name="Evans L.H."/>
            <person name="Alamgir A."/>
            <person name="Owens N."/>
            <person name="Weber N.D."/>
            <person name="Virtaneva K."/>
            <person name="Barbian K."/>
            <person name="Babar A."/>
            <person name="Rosenke K."/>
        </authorList>
    </citation>
    <scope>NUCLEOTIDE SEQUENCE</scope>
    <source>
        <strain evidence="5">86</strain>
    </source>
</reference>
<name>A0A212K308_9FIRM</name>
<dbReference type="SUPFAM" id="SSF56349">
    <property type="entry name" value="DNA breaking-rejoining enzymes"/>
    <property type="match status" value="1"/>
</dbReference>
<dbReference type="PROSITE" id="PS51900">
    <property type="entry name" value="CB"/>
    <property type="match status" value="1"/>
</dbReference>
<organism evidence="5">
    <name type="scientific">uncultured Eubacteriales bacterium</name>
    <dbReference type="NCBI Taxonomy" id="172733"/>
    <lineage>
        <taxon>Bacteria</taxon>
        <taxon>Bacillati</taxon>
        <taxon>Bacillota</taxon>
        <taxon>Clostridia</taxon>
        <taxon>Eubacteriales</taxon>
        <taxon>environmental samples</taxon>
    </lineage>
</organism>
<dbReference type="InterPro" id="IPR010998">
    <property type="entry name" value="Integrase_recombinase_N"/>
</dbReference>
<evidence type="ECO:0000259" key="4">
    <source>
        <dbReference type="PROSITE" id="PS51900"/>
    </source>
</evidence>
<evidence type="ECO:0000256" key="2">
    <source>
        <dbReference type="ARBA" id="ARBA00023172"/>
    </source>
</evidence>
<keyword evidence="1 3" id="KW-0238">DNA-binding</keyword>
<evidence type="ECO:0000313" key="5">
    <source>
        <dbReference type="EMBL" id="SBW06114.1"/>
    </source>
</evidence>
<evidence type="ECO:0000256" key="1">
    <source>
        <dbReference type="ARBA" id="ARBA00023125"/>
    </source>
</evidence>
<protein>
    <submittedName>
        <fullName evidence="5">Integrase family protein</fullName>
    </submittedName>
</protein>
<dbReference type="InterPro" id="IPR011010">
    <property type="entry name" value="DNA_brk_join_enz"/>
</dbReference>
<sequence>MQKEKGMTVGGWTEQWFIQRVGQWNLHTESGYRNLIFNHIIPGVGRAQLTELTTRRIQSFYKRLVQNGLSARSVWCVHLLLRRCLDEACRDGQIPLNPARICAVPQTKEHQTIPLRLGQLQRYLNAAEKLGALPIIYIGLTSGLRQCELLTLSWADFHVSSQYILKGKRLLALNDKAAALMEDLPPSGLPLVFLNTKTGEAYRLHEFYYLHKKILEEARLPWIAFRDLQRQCMEVEI</sequence>
<keyword evidence="2" id="KW-0233">DNA recombination</keyword>
<dbReference type="InterPro" id="IPR013762">
    <property type="entry name" value="Integrase-like_cat_sf"/>
</dbReference>
<dbReference type="AlphaFoldDB" id="A0A212K308"/>
<gene>
    <name evidence="5" type="ORF">KL86CLO1_12119</name>
</gene>